<keyword evidence="1" id="KW-1133">Transmembrane helix</keyword>
<accession>A0A1M7RXD0</accession>
<keyword evidence="1" id="KW-0472">Membrane</keyword>
<dbReference type="Pfam" id="PF03334">
    <property type="entry name" value="PhaG_MnhG_YufB"/>
    <property type="match status" value="1"/>
</dbReference>
<dbReference type="InterPro" id="IPR005133">
    <property type="entry name" value="PhaG_MnhG_YufB"/>
</dbReference>
<evidence type="ECO:0000256" key="1">
    <source>
        <dbReference type="SAM" id="Phobius"/>
    </source>
</evidence>
<proteinExistence type="predicted"/>
<dbReference type="NCBIfam" id="NF009314">
    <property type="entry name" value="PRK12674.1-2"/>
    <property type="match status" value="1"/>
</dbReference>
<evidence type="ECO:0000313" key="3">
    <source>
        <dbReference type="Proteomes" id="UP000184207"/>
    </source>
</evidence>
<dbReference type="AlphaFoldDB" id="A0A1M7RXD0"/>
<dbReference type="OrthoDB" id="9806575at2"/>
<dbReference type="PANTHER" id="PTHR34703:SF1">
    <property type="entry name" value="ANTIPORTER SUBUNIT MNHG2-RELATED"/>
    <property type="match status" value="1"/>
</dbReference>
<keyword evidence="3" id="KW-1185">Reference proteome</keyword>
<dbReference type="GO" id="GO:0015385">
    <property type="term" value="F:sodium:proton antiporter activity"/>
    <property type="evidence" value="ECO:0007669"/>
    <property type="project" value="TreeGrafter"/>
</dbReference>
<feature type="transmembrane region" description="Helical" evidence="1">
    <location>
        <begin position="67"/>
        <end position="90"/>
    </location>
</feature>
<dbReference type="STRING" id="1121883.SAMN02745226_00273"/>
<dbReference type="PANTHER" id="PTHR34703">
    <property type="entry name" value="ANTIPORTER SUBUNIT MNHG2-RELATED"/>
    <property type="match status" value="1"/>
</dbReference>
<dbReference type="RefSeq" id="WP_072757502.1">
    <property type="nucleotide sequence ID" value="NZ_FRDJ01000001.1"/>
</dbReference>
<reference evidence="3" key="1">
    <citation type="submission" date="2016-12" db="EMBL/GenBank/DDBJ databases">
        <authorList>
            <person name="Varghese N."/>
            <person name="Submissions S."/>
        </authorList>
    </citation>
    <scope>NUCLEOTIDE SEQUENCE [LARGE SCALE GENOMIC DNA]</scope>
    <source>
        <strain evidence="3">DSM 13020</strain>
    </source>
</reference>
<evidence type="ECO:0000313" key="2">
    <source>
        <dbReference type="EMBL" id="SHN50692.1"/>
    </source>
</evidence>
<dbReference type="EMBL" id="FRDJ01000001">
    <property type="protein sequence ID" value="SHN50692.1"/>
    <property type="molecule type" value="Genomic_DNA"/>
</dbReference>
<dbReference type="NCBIfam" id="TIGR01300">
    <property type="entry name" value="CPA3_mnhG_phaG"/>
    <property type="match status" value="1"/>
</dbReference>
<gene>
    <name evidence="2" type="ORF">SAMN02745226_00273</name>
</gene>
<sequence length="124" mass="13209">MTEIIREIVGYTLTALGAFFYFLAGLGLIRMPDVYTKLQASTKATTLGTFSIALGIGILNPEFFGKSIILIAFVALTNPVASSVMIRAAYKNNAPACKETCIDEIAELKNNAVEKAVTGGEGNE</sequence>
<keyword evidence="1" id="KW-0812">Transmembrane</keyword>
<organism evidence="2 3">
    <name type="scientific">Fervidobacterium gondwanense DSM 13020</name>
    <dbReference type="NCBI Taxonomy" id="1121883"/>
    <lineage>
        <taxon>Bacteria</taxon>
        <taxon>Thermotogati</taxon>
        <taxon>Thermotogota</taxon>
        <taxon>Thermotogae</taxon>
        <taxon>Thermotogales</taxon>
        <taxon>Fervidobacteriaceae</taxon>
        <taxon>Fervidobacterium</taxon>
    </lineage>
</organism>
<feature type="transmembrane region" description="Helical" evidence="1">
    <location>
        <begin position="12"/>
        <end position="32"/>
    </location>
</feature>
<protein>
    <submittedName>
        <fullName evidence="2">Membrane bound protein complex subunit mbxC</fullName>
    </submittedName>
</protein>
<dbReference type="Proteomes" id="UP000184207">
    <property type="component" value="Unassembled WGS sequence"/>
</dbReference>
<name>A0A1M7RXD0_FERGO</name>